<dbReference type="EMBL" id="CDMC01000005">
    <property type="protein sequence ID" value="CEL06020.1"/>
    <property type="molecule type" value="Genomic_DNA"/>
</dbReference>
<organism evidence="1 2">
    <name type="scientific">Aspergillus calidoustus</name>
    <dbReference type="NCBI Taxonomy" id="454130"/>
    <lineage>
        <taxon>Eukaryota</taxon>
        <taxon>Fungi</taxon>
        <taxon>Dikarya</taxon>
        <taxon>Ascomycota</taxon>
        <taxon>Pezizomycotina</taxon>
        <taxon>Eurotiomycetes</taxon>
        <taxon>Eurotiomycetidae</taxon>
        <taxon>Eurotiales</taxon>
        <taxon>Aspergillaceae</taxon>
        <taxon>Aspergillus</taxon>
        <taxon>Aspergillus subgen. Nidulantes</taxon>
    </lineage>
</organism>
<name>A0A0U5GXW1_ASPCI</name>
<protein>
    <submittedName>
        <fullName evidence="1">Uncharacterized protein</fullName>
    </submittedName>
</protein>
<evidence type="ECO:0000313" key="2">
    <source>
        <dbReference type="Proteomes" id="UP000054771"/>
    </source>
</evidence>
<sequence>MSSILNSAQYIGSCTETLTKRLYDIADQSAPVDLGKLLNMLALPTLYAFDVLGELFYGKSFGMVERRKDVGYFGKSIESLLPIFAVGGTLPSYLTSLYLMYKINPFLVTSRRNHCDEEYCRCIGRGYRQTFP</sequence>
<dbReference type="AlphaFoldDB" id="A0A0U5GXW1"/>
<evidence type="ECO:0000313" key="1">
    <source>
        <dbReference type="EMBL" id="CEL06020.1"/>
    </source>
</evidence>
<accession>A0A0U5GXW1</accession>
<keyword evidence="2" id="KW-1185">Reference proteome</keyword>
<reference evidence="2" key="1">
    <citation type="journal article" date="2016" name="Genome Announc.">
        <title>Draft genome sequences of fungus Aspergillus calidoustus.</title>
        <authorList>
            <person name="Horn F."/>
            <person name="Linde J."/>
            <person name="Mattern D.J."/>
            <person name="Walther G."/>
            <person name="Guthke R."/>
            <person name="Scherlach K."/>
            <person name="Martin K."/>
            <person name="Brakhage A.A."/>
            <person name="Petzke L."/>
            <person name="Valiante V."/>
        </authorList>
    </citation>
    <scope>NUCLEOTIDE SEQUENCE [LARGE SCALE GENOMIC DNA]</scope>
    <source>
        <strain evidence="2">SF006504</strain>
    </source>
</reference>
<proteinExistence type="predicted"/>
<dbReference type="STRING" id="454130.A0A0U5GXW1"/>
<gene>
    <name evidence="1" type="ORF">ASPCAL07132</name>
</gene>
<dbReference type="Proteomes" id="UP000054771">
    <property type="component" value="Unassembled WGS sequence"/>
</dbReference>